<dbReference type="Proteomes" id="UP001165289">
    <property type="component" value="Unassembled WGS sequence"/>
</dbReference>
<comment type="caution">
    <text evidence="8">The sequence shown here is derived from an EMBL/GenBank/DDBJ whole genome shotgun (WGS) entry which is preliminary data.</text>
</comment>
<dbReference type="GO" id="GO:0000139">
    <property type="term" value="C:Golgi membrane"/>
    <property type="evidence" value="ECO:0007669"/>
    <property type="project" value="UniProtKB-SubCell"/>
</dbReference>
<dbReference type="EMBL" id="JAKMXF010000233">
    <property type="protein sequence ID" value="KAI6654103.1"/>
    <property type="molecule type" value="Genomic_DNA"/>
</dbReference>
<name>A0AAV7JYR1_9METZ</name>
<protein>
    <recommendedName>
        <fullName evidence="3">Conserved oligomeric Golgi complex subunit 1</fullName>
    </recommendedName>
</protein>
<dbReference type="Pfam" id="PF08700">
    <property type="entry name" value="VPS51_Exo84_N"/>
    <property type="match status" value="1"/>
</dbReference>
<proteinExistence type="inferred from homology"/>
<comment type="similarity">
    <text evidence="2">Belongs to the COG1 family.</text>
</comment>
<dbReference type="GO" id="GO:0015031">
    <property type="term" value="P:protein transport"/>
    <property type="evidence" value="ECO:0007669"/>
    <property type="project" value="UniProtKB-KW"/>
</dbReference>
<keyword evidence="5" id="KW-0653">Protein transport</keyword>
<keyword evidence="4" id="KW-0813">Transport</keyword>
<dbReference type="InterPro" id="IPR033370">
    <property type="entry name" value="COG1"/>
</dbReference>
<keyword evidence="7" id="KW-0472">Membrane</keyword>
<dbReference type="GO" id="GO:0006891">
    <property type="term" value="P:intra-Golgi vesicle-mediated transport"/>
    <property type="evidence" value="ECO:0007669"/>
    <property type="project" value="InterPro"/>
</dbReference>
<sequence>MNQTDAVSIANEIFQKKSLVEIRAIEAKLRSQVKEKREDLRQTVGEQYRNVIDSGENVSIMQNNCMNIKNSLTNLTQRLNTNLKDTLKRDCTPSYNTGSQECEYSQGLAQLYNTPSGIWSALANGKFFKATILYVKSRQFISKFKLLDLDSEYARSLFITSPVLCDHVRISHSLETSVLTYTINGLGRAQNPESLTENLIALQIMRNCTTEEIFRDFLHSRRNALWGVFDMPEQGPPLTTRQQLTEISQLLISTLYDIKCIFFPNKSNNEILIHLIKNKMCVNEDIFHLLDNSEANMKFIQTELKSWIENVEHGLKPKIAESLVFVTTTKGLTSIRDFILESLNQFIREINRDSFGENPISESHDFLKILCIEVIGESKDIWEIFIGNPLLAKMENLLCENFHEVVSRFSSSLDECIGNVSSLELRDFSNSEVNLANFLWNFNENSEQKTKNLISQVLGCTPNITKLCQILDDLLESLQNEIHNFITPNQTRKLAFSLPDYSNKISHLLQSNCSHALSSIITLISDKIAKLSDSYYKLYLDSVPTQNTLNTLVFLGRLGVNIRENCKVLESILERKESDQWKANKTKLIESMRPAFGPWIHQIVNRTSEFLSSSLEEFTELSHLSLFTSEWPEVIIEEEREDGQKHETSTCLPTRPSPILYQTIFIICQEIHRIVLSDQIVLQQLSDAVINKFIEIYKKYIENSKKRFHIPQNLSLQLLFDVKWLLNVIPHCETTPAINRDINTVLVLIEDAIDPFDLDVYKPYIHTAIQTQLQLNSVLFGSFTSLIRKQIPKQQQLTPQAPHFESKIHNIIPLAPNISRFILLPVSSTQKPDNQTKNKLSNTKIDSSSSNINYIDSELQFFANFIKNSL</sequence>
<evidence type="ECO:0000256" key="1">
    <source>
        <dbReference type="ARBA" id="ARBA00004395"/>
    </source>
</evidence>
<keyword evidence="6" id="KW-0333">Golgi apparatus</keyword>
<keyword evidence="9" id="KW-1185">Reference proteome</keyword>
<gene>
    <name evidence="8" type="ORF">LOD99_2949</name>
</gene>
<comment type="subcellular location">
    <subcellularLocation>
        <location evidence="1">Golgi apparatus membrane</location>
        <topology evidence="1">Peripheral membrane protein</topology>
    </subcellularLocation>
</comment>
<evidence type="ECO:0000256" key="2">
    <source>
        <dbReference type="ARBA" id="ARBA00006653"/>
    </source>
</evidence>
<evidence type="ECO:0000313" key="9">
    <source>
        <dbReference type="Proteomes" id="UP001165289"/>
    </source>
</evidence>
<accession>A0AAV7JYR1</accession>
<evidence type="ECO:0000256" key="7">
    <source>
        <dbReference type="ARBA" id="ARBA00023136"/>
    </source>
</evidence>
<reference evidence="8 9" key="1">
    <citation type="journal article" date="2023" name="BMC Biol.">
        <title>The compact genome of the sponge Oopsacas minuta (Hexactinellida) is lacking key metazoan core genes.</title>
        <authorList>
            <person name="Santini S."/>
            <person name="Schenkelaars Q."/>
            <person name="Jourda C."/>
            <person name="Duchesne M."/>
            <person name="Belahbib H."/>
            <person name="Rocher C."/>
            <person name="Selva M."/>
            <person name="Riesgo A."/>
            <person name="Vervoort M."/>
            <person name="Leys S.P."/>
            <person name="Kodjabachian L."/>
            <person name="Le Bivic A."/>
            <person name="Borchiellini C."/>
            <person name="Claverie J.M."/>
            <person name="Renard E."/>
        </authorList>
    </citation>
    <scope>NUCLEOTIDE SEQUENCE [LARGE SCALE GENOMIC DNA]</scope>
    <source>
        <strain evidence="8">SPO-2</strain>
    </source>
</reference>
<organism evidence="8 9">
    <name type="scientific">Oopsacas minuta</name>
    <dbReference type="NCBI Taxonomy" id="111878"/>
    <lineage>
        <taxon>Eukaryota</taxon>
        <taxon>Metazoa</taxon>
        <taxon>Porifera</taxon>
        <taxon>Hexactinellida</taxon>
        <taxon>Hexasterophora</taxon>
        <taxon>Lyssacinosida</taxon>
        <taxon>Leucopsacidae</taxon>
        <taxon>Oopsacas</taxon>
    </lineage>
</organism>
<dbReference type="AlphaFoldDB" id="A0AAV7JYR1"/>
<dbReference type="PANTHER" id="PTHR31658:SF0">
    <property type="entry name" value="CONSERVED OLIGOMERIC GOLGI COMPLEX SUBUNIT 1"/>
    <property type="match status" value="1"/>
</dbReference>
<evidence type="ECO:0000256" key="5">
    <source>
        <dbReference type="ARBA" id="ARBA00022927"/>
    </source>
</evidence>
<evidence type="ECO:0000256" key="6">
    <source>
        <dbReference type="ARBA" id="ARBA00023034"/>
    </source>
</evidence>
<evidence type="ECO:0000313" key="8">
    <source>
        <dbReference type="EMBL" id="KAI6654103.1"/>
    </source>
</evidence>
<dbReference type="PANTHER" id="PTHR31658">
    <property type="entry name" value="CONSERVED OLIGOMERIC GOLGI COMPLEX SUBUNIT 1"/>
    <property type="match status" value="1"/>
</dbReference>
<evidence type="ECO:0000256" key="3">
    <source>
        <dbReference type="ARBA" id="ARBA00020978"/>
    </source>
</evidence>
<evidence type="ECO:0000256" key="4">
    <source>
        <dbReference type="ARBA" id="ARBA00022448"/>
    </source>
</evidence>
<dbReference type="GO" id="GO:0017119">
    <property type="term" value="C:Golgi transport complex"/>
    <property type="evidence" value="ECO:0007669"/>
    <property type="project" value="InterPro"/>
</dbReference>